<dbReference type="Gene3D" id="3.30.1330.80">
    <property type="entry name" value="Hypothetical protein, similar to alpha- acetolactate decarboxylase, domain 2"/>
    <property type="match status" value="2"/>
</dbReference>
<accession>A0A1G6GMB3</accession>
<evidence type="ECO:0000256" key="9">
    <source>
        <dbReference type="PIRNR" id="PIRNR001332"/>
    </source>
</evidence>
<dbReference type="Proteomes" id="UP000242501">
    <property type="component" value="Unassembled WGS sequence"/>
</dbReference>
<dbReference type="AlphaFoldDB" id="A0A1G6GMB3"/>
<dbReference type="STRING" id="1219383.SAMN05421733_101411"/>
<dbReference type="CDD" id="cd17299">
    <property type="entry name" value="acetolactate_decarboxylase"/>
    <property type="match status" value="1"/>
</dbReference>
<dbReference type="Pfam" id="PF03306">
    <property type="entry name" value="AAL_decarboxy"/>
    <property type="match status" value="1"/>
</dbReference>
<comment type="similarity">
    <text evidence="3 9">Belongs to the alpha-acetolactate decarboxylase family.</text>
</comment>
<dbReference type="PANTHER" id="PTHR35524:SF1">
    <property type="entry name" value="ALPHA-ACETOLACTATE DECARBOXYLASE"/>
    <property type="match status" value="1"/>
</dbReference>
<gene>
    <name evidence="10" type="ORF">SAMN05421733_101411</name>
</gene>
<evidence type="ECO:0000256" key="1">
    <source>
        <dbReference type="ARBA" id="ARBA00001784"/>
    </source>
</evidence>
<evidence type="ECO:0000256" key="5">
    <source>
        <dbReference type="ARBA" id="ARBA00020164"/>
    </source>
</evidence>
<evidence type="ECO:0000256" key="6">
    <source>
        <dbReference type="ARBA" id="ARBA00022793"/>
    </source>
</evidence>
<evidence type="ECO:0000256" key="4">
    <source>
        <dbReference type="ARBA" id="ARBA00013204"/>
    </source>
</evidence>
<evidence type="ECO:0000256" key="2">
    <source>
        <dbReference type="ARBA" id="ARBA00005170"/>
    </source>
</evidence>
<name>A0A1G6GMB3_9GAMM</name>
<evidence type="ECO:0000256" key="7">
    <source>
        <dbReference type="ARBA" id="ARBA00023061"/>
    </source>
</evidence>
<dbReference type="InterPro" id="IPR005128">
    <property type="entry name" value="Acetolactate_a_deCO2ase"/>
</dbReference>
<proteinExistence type="inferred from homology"/>
<dbReference type="GO" id="GO:0045151">
    <property type="term" value="P:acetoin biosynthetic process"/>
    <property type="evidence" value="ECO:0007669"/>
    <property type="project" value="UniProtKB-UniRule"/>
</dbReference>
<keyword evidence="6 9" id="KW-0210">Decarboxylase</keyword>
<keyword evidence="7 9" id="KW-0005">Acetoin biosynthesis</keyword>
<dbReference type="EMBL" id="FMYL01000001">
    <property type="protein sequence ID" value="SDB83059.1"/>
    <property type="molecule type" value="Genomic_DNA"/>
</dbReference>
<dbReference type="RefSeq" id="WP_092746659.1">
    <property type="nucleotide sequence ID" value="NZ_FMYL01000001.1"/>
</dbReference>
<protein>
    <recommendedName>
        <fullName evidence="5 9">Alpha-acetolactate decarboxylase</fullName>
        <ecNumber evidence="4 9">4.1.1.5</ecNumber>
    </recommendedName>
</protein>
<dbReference type="PANTHER" id="PTHR35524">
    <property type="entry name" value="ALPHA-ACETOLACTATE DECARBOXYLASE"/>
    <property type="match status" value="1"/>
</dbReference>
<comment type="catalytic activity">
    <reaction evidence="1 9">
        <text>(2S)-2-acetolactate + H(+) = (R)-acetoin + CO2</text>
        <dbReference type="Rhea" id="RHEA:21580"/>
        <dbReference type="ChEBI" id="CHEBI:15378"/>
        <dbReference type="ChEBI" id="CHEBI:15686"/>
        <dbReference type="ChEBI" id="CHEBI:16526"/>
        <dbReference type="ChEBI" id="CHEBI:58476"/>
        <dbReference type="EC" id="4.1.1.5"/>
    </reaction>
</comment>
<dbReference type="UniPathway" id="UPA00626">
    <property type="reaction ID" value="UER00678"/>
</dbReference>
<reference evidence="11" key="1">
    <citation type="submission" date="2016-09" db="EMBL/GenBank/DDBJ databases">
        <authorList>
            <person name="Varghese N."/>
            <person name="Submissions S."/>
        </authorList>
    </citation>
    <scope>NUCLEOTIDE SEQUENCE [LARGE SCALE GENOMIC DNA]</scope>
    <source>
        <strain evidence="11">ANC 4422</strain>
    </source>
</reference>
<keyword evidence="11" id="KW-1185">Reference proteome</keyword>
<dbReference type="GO" id="GO:0047605">
    <property type="term" value="F:acetolactate decarboxylase activity"/>
    <property type="evidence" value="ECO:0007669"/>
    <property type="project" value="UniProtKB-UniRule"/>
</dbReference>
<dbReference type="EC" id="4.1.1.5" evidence="4 9"/>
<evidence type="ECO:0000256" key="3">
    <source>
        <dbReference type="ARBA" id="ARBA00007106"/>
    </source>
</evidence>
<organism evidence="10 11">
    <name type="scientific">Acinetobacter boissieri</name>
    <dbReference type="NCBI Taxonomy" id="1219383"/>
    <lineage>
        <taxon>Bacteria</taxon>
        <taxon>Pseudomonadati</taxon>
        <taxon>Pseudomonadota</taxon>
        <taxon>Gammaproteobacteria</taxon>
        <taxon>Moraxellales</taxon>
        <taxon>Moraxellaceae</taxon>
        <taxon>Acinetobacter</taxon>
    </lineage>
</organism>
<dbReference type="OrthoDB" id="8612680at2"/>
<evidence type="ECO:0000313" key="10">
    <source>
        <dbReference type="EMBL" id="SDB83059.1"/>
    </source>
</evidence>
<comment type="pathway">
    <text evidence="2 9">Polyol metabolism; (R,R)-butane-2,3-diol biosynthesis; (R,R)-butane-2,3-diol from pyruvate: step 2/3.</text>
</comment>
<keyword evidence="8 9" id="KW-0456">Lyase</keyword>
<sequence>MSKIYQFSSIGALMSGYFQPDKDVYAVCNCSSIGLGCSEQLNAEVTILDGLVYTATAGQPITQQASPFYTPFYQVTDFTQFKEHALLSVTQDTLEQALKSLIVLNNHFVAIRILGTFKNVTLRRPQASETQRSIQEVSENQQVDTYHNLNGSLIGFWTPEIFGRISVPGFHLHFLSHDQSMSGHVLSYETSSVTLQFEEKYNIEITHPKSHEFSHLDIDLKSLDQMIEQVEK</sequence>
<dbReference type="SUPFAM" id="SSF117856">
    <property type="entry name" value="AF0104/ALDC/Ptd012-like"/>
    <property type="match status" value="1"/>
</dbReference>
<dbReference type="PIRSF" id="PIRSF001332">
    <property type="entry name" value="Acetolac_decarb"/>
    <property type="match status" value="1"/>
</dbReference>
<evidence type="ECO:0000256" key="8">
    <source>
        <dbReference type="ARBA" id="ARBA00023239"/>
    </source>
</evidence>
<evidence type="ECO:0000313" key="11">
    <source>
        <dbReference type="Proteomes" id="UP000242501"/>
    </source>
</evidence>